<dbReference type="OrthoDB" id="1932203at2"/>
<dbReference type="KEGG" id="cfer:D4Z93_00425"/>
<proteinExistence type="predicted"/>
<dbReference type="PROSITE" id="PS51257">
    <property type="entry name" value="PROKAR_LIPOPROTEIN"/>
    <property type="match status" value="1"/>
</dbReference>
<feature type="domain" description="HMA" evidence="1">
    <location>
        <begin position="1"/>
        <end position="67"/>
    </location>
</feature>
<dbReference type="RefSeq" id="WP_119969819.1">
    <property type="nucleotide sequence ID" value="NZ_CP032416.1"/>
</dbReference>
<name>A0A386H0E1_9CLOT</name>
<evidence type="ECO:0000313" key="3">
    <source>
        <dbReference type="Proteomes" id="UP000266301"/>
    </source>
</evidence>
<dbReference type="Gene3D" id="3.30.70.100">
    <property type="match status" value="1"/>
</dbReference>
<dbReference type="InterPro" id="IPR036163">
    <property type="entry name" value="HMA_dom_sf"/>
</dbReference>
<sequence length="67" mass="7398">MKSVLKVCNINTVNDVVKIKTAISNNSGVIACQINKENGEVSVVYDDHFVNNELLIQSIENLGYVVF</sequence>
<dbReference type="SUPFAM" id="SSF55008">
    <property type="entry name" value="HMA, heavy metal-associated domain"/>
    <property type="match status" value="1"/>
</dbReference>
<evidence type="ECO:0000313" key="2">
    <source>
        <dbReference type="EMBL" id="AYD39108.1"/>
    </source>
</evidence>
<reference evidence="2 3" key="1">
    <citation type="journal article" date="2019" name="Int. J. Syst. Evol. Microbiol.">
        <title>Clostridium fermenticellae sp. nov., isolated from the mud in a fermentation cellar for the production of the Chinese liquor, baijiu.</title>
        <authorList>
            <person name="Xu P.X."/>
            <person name="Chai L.J."/>
            <person name="Qiu T."/>
            <person name="Zhang X.J."/>
            <person name="Lu Z.M."/>
            <person name="Xiao C."/>
            <person name="Wang S.T."/>
            <person name="Shen C.H."/>
            <person name="Shi J.S."/>
            <person name="Xu Z.H."/>
        </authorList>
    </citation>
    <scope>NUCLEOTIDE SEQUENCE [LARGE SCALE GENOMIC DNA]</scope>
    <source>
        <strain evidence="2 3">JN500901</strain>
    </source>
</reference>
<dbReference type="CDD" id="cd00371">
    <property type="entry name" value="HMA"/>
    <property type="match status" value="1"/>
</dbReference>
<dbReference type="AlphaFoldDB" id="A0A386H0E1"/>
<dbReference type="Proteomes" id="UP000266301">
    <property type="component" value="Chromosome"/>
</dbReference>
<organism evidence="2 3">
    <name type="scientific">Clostridium fermenticellae</name>
    <dbReference type="NCBI Taxonomy" id="2068654"/>
    <lineage>
        <taxon>Bacteria</taxon>
        <taxon>Bacillati</taxon>
        <taxon>Bacillota</taxon>
        <taxon>Clostridia</taxon>
        <taxon>Eubacteriales</taxon>
        <taxon>Clostridiaceae</taxon>
        <taxon>Clostridium</taxon>
    </lineage>
</organism>
<dbReference type="GO" id="GO:0046872">
    <property type="term" value="F:metal ion binding"/>
    <property type="evidence" value="ECO:0007669"/>
    <property type="project" value="InterPro"/>
</dbReference>
<dbReference type="EMBL" id="CP032416">
    <property type="protein sequence ID" value="AYD39108.1"/>
    <property type="molecule type" value="Genomic_DNA"/>
</dbReference>
<dbReference type="PROSITE" id="PS50846">
    <property type="entry name" value="HMA_2"/>
    <property type="match status" value="1"/>
</dbReference>
<gene>
    <name evidence="2" type="ORF">D4Z93_00425</name>
</gene>
<keyword evidence="3" id="KW-1185">Reference proteome</keyword>
<protein>
    <submittedName>
        <fullName evidence="2">Copper chaperone</fullName>
    </submittedName>
</protein>
<evidence type="ECO:0000259" key="1">
    <source>
        <dbReference type="PROSITE" id="PS50846"/>
    </source>
</evidence>
<accession>A0A386H0E1</accession>
<dbReference type="InterPro" id="IPR006121">
    <property type="entry name" value="HMA_dom"/>
</dbReference>